<dbReference type="HOGENOM" id="CLU_1057562_0_0_1"/>
<organism evidence="3">
    <name type="scientific">Ajellomyces capsulatus (strain H88)</name>
    <name type="common">Darling's disease fungus</name>
    <name type="synonym">Histoplasma capsulatum</name>
    <dbReference type="NCBI Taxonomy" id="544711"/>
    <lineage>
        <taxon>Eukaryota</taxon>
        <taxon>Fungi</taxon>
        <taxon>Dikarya</taxon>
        <taxon>Ascomycota</taxon>
        <taxon>Pezizomycotina</taxon>
        <taxon>Eurotiomycetes</taxon>
        <taxon>Eurotiomycetidae</taxon>
        <taxon>Onygenales</taxon>
        <taxon>Ajellomycetaceae</taxon>
        <taxon>Histoplasma</taxon>
    </lineage>
</organism>
<protein>
    <submittedName>
        <fullName evidence="2">Predicted protein</fullName>
    </submittedName>
</protein>
<dbReference type="Proteomes" id="UP000008142">
    <property type="component" value="Unassembled WGS sequence"/>
</dbReference>
<proteinExistence type="predicted"/>
<sequence length="263" mass="29224">MLRVPGLDAKHKLHICFVPYEHSPESIRNNHRSLRSSRSIWALFREAITRFCLDLEGRGWTGSGQCCRQSIPKHRRDSALFARCIQNRPNIANTTKIPQLENYMNCILLSLFLPVKQQMVCTKLATAISCGAESKLACGLGEEFTSGRWRQPESDIDSVHRNNRPPSFTSPHLVASPRLDHLSSTGSSISSIPPHLPIITSHPLSPPPFSCSLPPTSNLSPLTRPVAKLPPSTHPPHRLDSRSLLIFPPSTLHPPPLSNPLRC</sequence>
<feature type="region of interest" description="Disordered" evidence="1">
    <location>
        <begin position="153"/>
        <end position="174"/>
    </location>
</feature>
<accession>F0U9I2</accession>
<feature type="region of interest" description="Disordered" evidence="1">
    <location>
        <begin position="222"/>
        <end position="251"/>
    </location>
</feature>
<reference evidence="3" key="1">
    <citation type="submission" date="2008-07" db="EMBL/GenBank/DDBJ databases">
        <title>Annotation of Ajellomyces capsulatus strain H88.</title>
        <authorList>
            <person name="Champion M."/>
            <person name="Cuomo C."/>
            <person name="Ma L.-J."/>
            <person name="Henn M.R."/>
            <person name="Sil A."/>
            <person name="Goldman B."/>
            <person name="Young S.K."/>
            <person name="Kodira C.D."/>
            <person name="Zeng Q."/>
            <person name="Koehrsen M."/>
            <person name="Alvarado L."/>
            <person name="Berlin A."/>
            <person name="Borenstein D."/>
            <person name="Chen Z."/>
            <person name="Engels R."/>
            <person name="Freedman E."/>
            <person name="Gellesch M."/>
            <person name="Goldberg J."/>
            <person name="Griggs A."/>
            <person name="Gujja S."/>
            <person name="Heiman D."/>
            <person name="Hepburn T."/>
            <person name="Howarth C."/>
            <person name="Jen D."/>
            <person name="Larson L."/>
            <person name="Lewis B."/>
            <person name="Mehta T."/>
            <person name="Park D."/>
            <person name="Pearson M."/>
            <person name="Roberts A."/>
            <person name="Saif S."/>
            <person name="Shea T."/>
            <person name="Shenoy N."/>
            <person name="Sisk P."/>
            <person name="Stolte C."/>
            <person name="Sykes S."/>
            <person name="Walk T."/>
            <person name="White J."/>
            <person name="Yandava C."/>
            <person name="Klein B."/>
            <person name="McEwen J.G."/>
            <person name="Puccia R."/>
            <person name="Goldman G.H."/>
            <person name="Felipe M.S."/>
            <person name="Nino-Vega G."/>
            <person name="San-Blas G."/>
            <person name="Taylor J."/>
            <person name="Mendoza L."/>
            <person name="Galagan J."/>
            <person name="Nusbaum C."/>
            <person name="Birren B."/>
        </authorList>
    </citation>
    <scope>NUCLEOTIDE SEQUENCE [LARGE SCALE GENOMIC DNA]</scope>
    <source>
        <strain evidence="3">H88</strain>
    </source>
</reference>
<evidence type="ECO:0000256" key="1">
    <source>
        <dbReference type="SAM" id="MobiDB-lite"/>
    </source>
</evidence>
<gene>
    <name evidence="2" type="ORF">HCEG_00441</name>
</gene>
<dbReference type="EMBL" id="DS990636">
    <property type="protein sequence ID" value="EGC41079.1"/>
    <property type="molecule type" value="Genomic_DNA"/>
</dbReference>
<evidence type="ECO:0000313" key="2">
    <source>
        <dbReference type="EMBL" id="EGC41079.1"/>
    </source>
</evidence>
<evidence type="ECO:0000313" key="3">
    <source>
        <dbReference type="Proteomes" id="UP000008142"/>
    </source>
</evidence>
<dbReference type="AlphaFoldDB" id="F0U9I2"/>
<name>F0U9I2_AJEC8</name>